<dbReference type="GO" id="GO:0005886">
    <property type="term" value="C:plasma membrane"/>
    <property type="evidence" value="ECO:0007669"/>
    <property type="project" value="UniProtKB-SubCell"/>
</dbReference>
<feature type="transmembrane region" description="Helical" evidence="7">
    <location>
        <begin position="134"/>
        <end position="155"/>
    </location>
</feature>
<keyword evidence="4 7" id="KW-0812">Transmembrane</keyword>
<evidence type="ECO:0000259" key="8">
    <source>
        <dbReference type="PROSITE" id="PS50928"/>
    </source>
</evidence>
<dbReference type="InterPro" id="IPR050809">
    <property type="entry name" value="UgpAE/MalFG_permease"/>
</dbReference>
<evidence type="ECO:0000256" key="5">
    <source>
        <dbReference type="ARBA" id="ARBA00022989"/>
    </source>
</evidence>
<proteinExistence type="inferred from homology"/>
<dbReference type="Gene3D" id="1.10.3720.10">
    <property type="entry name" value="MetI-like"/>
    <property type="match status" value="1"/>
</dbReference>
<evidence type="ECO:0000256" key="6">
    <source>
        <dbReference type="ARBA" id="ARBA00023136"/>
    </source>
</evidence>
<keyword evidence="2 7" id="KW-0813">Transport</keyword>
<evidence type="ECO:0000256" key="4">
    <source>
        <dbReference type="ARBA" id="ARBA00022692"/>
    </source>
</evidence>
<dbReference type="SUPFAM" id="SSF161098">
    <property type="entry name" value="MetI-like"/>
    <property type="match status" value="1"/>
</dbReference>
<dbReference type="InterPro" id="IPR000515">
    <property type="entry name" value="MetI-like"/>
</dbReference>
<evidence type="ECO:0000313" key="9">
    <source>
        <dbReference type="EMBL" id="ALL53569.1"/>
    </source>
</evidence>
<evidence type="ECO:0000256" key="1">
    <source>
        <dbReference type="ARBA" id="ARBA00004651"/>
    </source>
</evidence>
<keyword evidence="6 7" id="KW-0472">Membrane</keyword>
<feature type="transmembrane region" description="Helical" evidence="7">
    <location>
        <begin position="27"/>
        <end position="47"/>
    </location>
</feature>
<keyword evidence="3" id="KW-1003">Cell membrane</keyword>
<dbReference type="CDD" id="cd06261">
    <property type="entry name" value="TM_PBP2"/>
    <property type="match status" value="1"/>
</dbReference>
<feature type="transmembrane region" description="Helical" evidence="7">
    <location>
        <begin position="284"/>
        <end position="304"/>
    </location>
</feature>
<sequence>MAEKAQSIASARRPFKKKSLASRIYEYRFIYILGLPGILILIIFRYLPMWGLLMAFQNYNPHLGIMNSPWVGLQHFQRLFSDPKFYNMLKNTLVINGLSLLTFPAPIILALLLHEVINLKYRKFVQTVVYLPHFISWAIVVSLTFFLLSTEQGIVNKIAVSMGKQPYAYLFSEKAIYPIIIIQEVWKSAGWGSIVYLAAITGIDKQLYEAAKIDGANKFQQIMHITIPSIMPTIVVMLILKMGSMMSVDFEQVWLMNNAMVKSKLEVFEIYIYNNSIASGSTQYSYTTAIGMFKSVISTVLVVFTNWLSSRKGYEGVL</sequence>
<accession>A0A141GNE1</accession>
<dbReference type="EMBL" id="KP867044">
    <property type="protein sequence ID" value="ALL53569.1"/>
    <property type="molecule type" value="Genomic_DNA"/>
</dbReference>
<dbReference type="AlphaFoldDB" id="A0A141GNE1"/>
<dbReference type="PROSITE" id="PS50928">
    <property type="entry name" value="ABC_TM1"/>
    <property type="match status" value="1"/>
</dbReference>
<evidence type="ECO:0000256" key="2">
    <source>
        <dbReference type="ARBA" id="ARBA00022448"/>
    </source>
</evidence>
<dbReference type="PANTHER" id="PTHR43227:SF11">
    <property type="entry name" value="BLL4140 PROTEIN"/>
    <property type="match status" value="1"/>
</dbReference>
<name>A0A141GNE1_9FIRM</name>
<reference evidence="9" key="1">
    <citation type="submission" date="2015-02" db="EMBL/GenBank/DDBJ databases">
        <authorList>
            <person name="Chooi Y.-H."/>
        </authorList>
    </citation>
    <scope>NUCLEOTIDE SEQUENCE</scope>
</reference>
<dbReference type="PANTHER" id="PTHR43227">
    <property type="entry name" value="BLL4140 PROTEIN"/>
    <property type="match status" value="1"/>
</dbReference>
<evidence type="ECO:0000256" key="3">
    <source>
        <dbReference type="ARBA" id="ARBA00022475"/>
    </source>
</evidence>
<dbReference type="Pfam" id="PF00528">
    <property type="entry name" value="BPD_transp_1"/>
    <property type="match status" value="1"/>
</dbReference>
<comment type="subcellular location">
    <subcellularLocation>
        <location evidence="1 7">Cell membrane</location>
        <topology evidence="1 7">Multi-pass membrane protein</topology>
    </subcellularLocation>
</comment>
<organism evidence="9">
    <name type="scientific">uncultured firmicutes bacterium contig_31</name>
    <dbReference type="NCBI Taxonomy" id="1643554"/>
    <lineage>
        <taxon>Bacteria</taxon>
        <taxon>Bacillati</taxon>
        <taxon>Bacillota</taxon>
        <taxon>environmental samples</taxon>
    </lineage>
</organism>
<feature type="transmembrane region" description="Helical" evidence="7">
    <location>
        <begin position="93"/>
        <end position="113"/>
    </location>
</feature>
<comment type="similarity">
    <text evidence="7">Belongs to the binding-protein-dependent transport system permease family.</text>
</comment>
<protein>
    <submittedName>
        <fullName evidence="9">LplB, putative aldouronate transport system permease protein</fullName>
    </submittedName>
</protein>
<feature type="transmembrane region" description="Helical" evidence="7">
    <location>
        <begin position="222"/>
        <end position="240"/>
    </location>
</feature>
<evidence type="ECO:0000256" key="7">
    <source>
        <dbReference type="RuleBase" id="RU363032"/>
    </source>
</evidence>
<feature type="domain" description="ABC transmembrane type-1" evidence="8">
    <location>
        <begin position="88"/>
        <end position="305"/>
    </location>
</feature>
<dbReference type="InterPro" id="IPR035906">
    <property type="entry name" value="MetI-like_sf"/>
</dbReference>
<feature type="transmembrane region" description="Helical" evidence="7">
    <location>
        <begin position="175"/>
        <end position="201"/>
    </location>
</feature>
<dbReference type="GO" id="GO:0055085">
    <property type="term" value="P:transmembrane transport"/>
    <property type="evidence" value="ECO:0007669"/>
    <property type="project" value="InterPro"/>
</dbReference>
<keyword evidence="5 7" id="KW-1133">Transmembrane helix</keyword>